<feature type="domain" description="HECT" evidence="9">
    <location>
        <begin position="538"/>
        <end position="568"/>
    </location>
</feature>
<dbReference type="AlphaFoldDB" id="A0AAE0SZI6"/>
<evidence type="ECO:0000256" key="1">
    <source>
        <dbReference type="ARBA" id="ARBA00008557"/>
    </source>
</evidence>
<keyword evidence="2" id="KW-0677">Repeat</keyword>
<evidence type="ECO:0000256" key="7">
    <source>
        <dbReference type="SAM" id="MobiDB-lite"/>
    </source>
</evidence>
<keyword evidence="4 6" id="KW-0694">RNA-binding</keyword>
<dbReference type="InterPro" id="IPR000569">
    <property type="entry name" value="HECT_dom"/>
</dbReference>
<dbReference type="Pfam" id="PF00076">
    <property type="entry name" value="RRM_1"/>
    <property type="match status" value="2"/>
</dbReference>
<dbReference type="SMART" id="SM00360">
    <property type="entry name" value="RRM"/>
    <property type="match status" value="2"/>
</dbReference>
<dbReference type="PROSITE" id="PS50102">
    <property type="entry name" value="RRM"/>
    <property type="match status" value="2"/>
</dbReference>
<organism evidence="10 11">
    <name type="scientific">Potamilus streckersoni</name>
    <dbReference type="NCBI Taxonomy" id="2493646"/>
    <lineage>
        <taxon>Eukaryota</taxon>
        <taxon>Metazoa</taxon>
        <taxon>Spiralia</taxon>
        <taxon>Lophotrochozoa</taxon>
        <taxon>Mollusca</taxon>
        <taxon>Bivalvia</taxon>
        <taxon>Autobranchia</taxon>
        <taxon>Heteroconchia</taxon>
        <taxon>Palaeoheterodonta</taxon>
        <taxon>Unionida</taxon>
        <taxon>Unionoidea</taxon>
        <taxon>Unionidae</taxon>
        <taxon>Ambleminae</taxon>
        <taxon>Lampsilini</taxon>
        <taxon>Potamilus</taxon>
    </lineage>
</organism>
<comment type="caution">
    <text evidence="10">The sequence shown here is derived from an EMBL/GenBank/DDBJ whole genome shotgun (WGS) entry which is preliminary data.</text>
</comment>
<evidence type="ECO:0000256" key="3">
    <source>
        <dbReference type="ARBA" id="ARBA00022786"/>
    </source>
</evidence>
<dbReference type="GO" id="GO:0004842">
    <property type="term" value="F:ubiquitin-protein transferase activity"/>
    <property type="evidence" value="ECO:0007669"/>
    <property type="project" value="InterPro"/>
</dbReference>
<accession>A0AAE0SZI6</accession>
<dbReference type="CDD" id="cd12381">
    <property type="entry name" value="RRM4_I_PABPs"/>
    <property type="match status" value="1"/>
</dbReference>
<reference evidence="10" key="2">
    <citation type="journal article" date="2021" name="Genome Biol. Evol.">
        <title>Developing a high-quality reference genome for a parasitic bivalve with doubly uniparental inheritance (Bivalvia: Unionida).</title>
        <authorList>
            <person name="Smith C.H."/>
        </authorList>
    </citation>
    <scope>NUCLEOTIDE SEQUENCE</scope>
    <source>
        <strain evidence="10">CHS0354</strain>
        <tissue evidence="10">Mantle</tissue>
    </source>
</reference>
<dbReference type="GO" id="GO:0003723">
    <property type="term" value="F:RNA binding"/>
    <property type="evidence" value="ECO:0007669"/>
    <property type="project" value="UniProtKB-UniRule"/>
</dbReference>
<feature type="domain" description="RRM" evidence="8">
    <location>
        <begin position="17"/>
        <end position="94"/>
    </location>
</feature>
<dbReference type="SUPFAM" id="SSF56204">
    <property type="entry name" value="Hect, E3 ligase catalytic domain"/>
    <property type="match status" value="1"/>
</dbReference>
<evidence type="ECO:0000256" key="6">
    <source>
        <dbReference type="PROSITE-ProRule" id="PRU00176"/>
    </source>
</evidence>
<dbReference type="SUPFAM" id="SSF54928">
    <property type="entry name" value="RNA-binding domain, RBD"/>
    <property type="match status" value="1"/>
</dbReference>
<dbReference type="InterPro" id="IPR012677">
    <property type="entry name" value="Nucleotide-bd_a/b_plait_sf"/>
</dbReference>
<gene>
    <name evidence="10" type="ORF">CHS0354_036093</name>
</gene>
<feature type="domain" description="RRM" evidence="8">
    <location>
        <begin position="120"/>
        <end position="196"/>
    </location>
</feature>
<feature type="compositionally biased region" description="Low complexity" evidence="7">
    <location>
        <begin position="413"/>
        <end position="436"/>
    </location>
</feature>
<reference evidence="10" key="3">
    <citation type="submission" date="2023-05" db="EMBL/GenBank/DDBJ databases">
        <authorList>
            <person name="Smith C.H."/>
        </authorList>
    </citation>
    <scope>NUCLEOTIDE SEQUENCE</scope>
    <source>
        <strain evidence="10">CHS0354</strain>
        <tissue evidence="10">Mantle</tissue>
    </source>
</reference>
<sequence length="860" mass="97478">MNQSEEMAMNGDVNKLNNVYVKNLSEDLDDEDLQEMFKPFGTILSAKVLKTYDGKKRGCGFVSFMEPESAGKAIEGMNGKEVKGKVLYAGYAQKKAERHAELRKEFERMNMDSPNRYQFLNLYVKNLDDVIDDEWLRKEFSQFGKITSAKVMTIDGKSRGFGFVCFSLLEEARKALTIMNGRIIVKKPLYVAFAQRKEERRAQLATHYMHRLVTMEFQAQQMDQMFPPGGAAYYVPPMPEGIQQNFFAPQAIPQMGAGHNWHTVQPNQPTAEFGFQNVCAGPQVRPVGPAAPVQTSMHHSLNMSALTGQNTQPWPTMPVMQNNLSGHPIAVSVASQQAFPYSVNMFTMTGQNTAQPWVPIPLMQNNVSEHPLATSVTSHQAYPYKQTQPMLNFREADADHFHRPVISPSPSQRSLTMSPWSLSSSPRSLSPSSPTSFMRFLTPPPRQLAEQLRPRPPHPAPSMYRNAEPFNSDRTAWDMKEFEETNGANTDSEEPNHLRYFLDVLDKVRQTLLDKIDIVVRREFVFEDLNRIYGGEEEPEILRHRICVEFEGEMEKDSGGLTRDMFALYWNYIIRFFFHGEAAKVPYVPRSRFLESQTVFRAAGRILTHALLLTGSLPLDISVSFLWSAIKPSLPPTDETVLKDFCNFVSAADARAIRKGLEGTAGVYSDVLMSQLMDIFTRFGMNNIPSPKHFRQQVLMIARVELIAKPLFFGQIMMSGIPNLWMTNLWSHISEYGLIEMYGNLQPTPQKVLQKLKTETDEEYLSNPQQRAFICLKDFIRCLDSEALAQFLHFTTGSTSMPAEPIVVSINNRTGLNRIPKAHTNGTLLEISTAYSSPLEFRHELGAIIFKDQLYAMSST</sequence>
<comment type="caution">
    <text evidence="5">Lacks conserved residue(s) required for the propagation of feature annotation.</text>
</comment>
<evidence type="ECO:0000256" key="5">
    <source>
        <dbReference type="PROSITE-ProRule" id="PRU00104"/>
    </source>
</evidence>
<dbReference type="Pfam" id="PF00632">
    <property type="entry name" value="HECT"/>
    <property type="match status" value="1"/>
</dbReference>
<comment type="similarity">
    <text evidence="1">Belongs to the polyadenylate-binding protein type-1 family.</text>
</comment>
<evidence type="ECO:0000256" key="4">
    <source>
        <dbReference type="ARBA" id="ARBA00022884"/>
    </source>
</evidence>
<dbReference type="Proteomes" id="UP001195483">
    <property type="component" value="Unassembled WGS sequence"/>
</dbReference>
<dbReference type="EMBL" id="JAEAOA010002117">
    <property type="protein sequence ID" value="KAK3600535.1"/>
    <property type="molecule type" value="Genomic_DNA"/>
</dbReference>
<dbReference type="PANTHER" id="PTHR24012">
    <property type="entry name" value="RNA BINDING PROTEIN"/>
    <property type="match status" value="1"/>
</dbReference>
<evidence type="ECO:0000256" key="2">
    <source>
        <dbReference type="ARBA" id="ARBA00022737"/>
    </source>
</evidence>
<evidence type="ECO:0000259" key="9">
    <source>
        <dbReference type="PROSITE" id="PS50237"/>
    </source>
</evidence>
<evidence type="ECO:0000259" key="8">
    <source>
        <dbReference type="PROSITE" id="PS50102"/>
    </source>
</evidence>
<feature type="region of interest" description="Disordered" evidence="7">
    <location>
        <begin position="402"/>
        <end position="469"/>
    </location>
</feature>
<dbReference type="FunFam" id="3.30.70.330:FF:000091">
    <property type="entry name" value="Polyadenylate-binding protein"/>
    <property type="match status" value="1"/>
</dbReference>
<proteinExistence type="inferred from homology"/>
<dbReference type="InterPro" id="IPR000504">
    <property type="entry name" value="RRM_dom"/>
</dbReference>
<dbReference type="Gene3D" id="3.30.70.330">
    <property type="match status" value="2"/>
</dbReference>
<evidence type="ECO:0000313" key="10">
    <source>
        <dbReference type="EMBL" id="KAK3600535.1"/>
    </source>
</evidence>
<dbReference type="CDD" id="cd12380">
    <property type="entry name" value="RRM3_I_PABPs"/>
    <property type="match status" value="1"/>
</dbReference>
<keyword evidence="3 5" id="KW-0833">Ubl conjugation pathway</keyword>
<name>A0AAE0SZI6_9BIVA</name>
<keyword evidence="11" id="KW-1185">Reference proteome</keyword>
<dbReference type="InterPro" id="IPR035979">
    <property type="entry name" value="RBD_domain_sf"/>
</dbReference>
<reference evidence="10" key="1">
    <citation type="journal article" date="2021" name="Genome Biol. Evol.">
        <title>A High-Quality Reference Genome for a Parasitic Bivalve with Doubly Uniparental Inheritance (Bivalvia: Unionida).</title>
        <authorList>
            <person name="Smith C.H."/>
        </authorList>
    </citation>
    <scope>NUCLEOTIDE SEQUENCE</scope>
    <source>
        <strain evidence="10">CHS0354</strain>
    </source>
</reference>
<dbReference type="PROSITE" id="PS50237">
    <property type="entry name" value="HECT"/>
    <property type="match status" value="1"/>
</dbReference>
<dbReference type="InterPro" id="IPR035983">
    <property type="entry name" value="Hect_E3_ubiquitin_ligase"/>
</dbReference>
<evidence type="ECO:0000313" key="11">
    <source>
        <dbReference type="Proteomes" id="UP001195483"/>
    </source>
</evidence>
<dbReference type="Gene3D" id="3.90.1750.10">
    <property type="entry name" value="Hect, E3 ligase catalytic domains"/>
    <property type="match status" value="1"/>
</dbReference>
<protein>
    <submittedName>
        <fullName evidence="10">Uncharacterized protein</fullName>
    </submittedName>
</protein>